<proteinExistence type="predicted"/>
<dbReference type="PANTHER" id="PTHR22789">
    <property type="entry name" value="FUCULOSE PHOSPHATE ALDOLASE"/>
    <property type="match status" value="1"/>
</dbReference>
<dbReference type="SMART" id="SM01007">
    <property type="entry name" value="Aldolase_II"/>
    <property type="match status" value="1"/>
</dbReference>
<reference evidence="4" key="1">
    <citation type="journal article" date="2021" name="PeerJ">
        <title>Extensive microbial diversity within the chicken gut microbiome revealed by metagenomics and culture.</title>
        <authorList>
            <person name="Gilroy R."/>
            <person name="Ravi A."/>
            <person name="Getino M."/>
            <person name="Pursley I."/>
            <person name="Horton D.L."/>
            <person name="Alikhan N.F."/>
            <person name="Baker D."/>
            <person name="Gharbi K."/>
            <person name="Hall N."/>
            <person name="Watson M."/>
            <person name="Adriaenssens E.M."/>
            <person name="Foster-Nyarko E."/>
            <person name="Jarju S."/>
            <person name="Secka A."/>
            <person name="Antonio M."/>
            <person name="Oren A."/>
            <person name="Chaudhuri R.R."/>
            <person name="La Ragione R."/>
            <person name="Hildebrand F."/>
            <person name="Pallen M.J."/>
        </authorList>
    </citation>
    <scope>NUCLEOTIDE SEQUENCE</scope>
    <source>
        <strain evidence="4">CHK183-5548</strain>
    </source>
</reference>
<evidence type="ECO:0000256" key="1">
    <source>
        <dbReference type="ARBA" id="ARBA00022723"/>
    </source>
</evidence>
<dbReference type="GO" id="GO:0016832">
    <property type="term" value="F:aldehyde-lyase activity"/>
    <property type="evidence" value="ECO:0007669"/>
    <property type="project" value="TreeGrafter"/>
</dbReference>
<dbReference type="GO" id="GO:0005829">
    <property type="term" value="C:cytosol"/>
    <property type="evidence" value="ECO:0007669"/>
    <property type="project" value="TreeGrafter"/>
</dbReference>
<reference evidence="4" key="2">
    <citation type="submission" date="2021-04" db="EMBL/GenBank/DDBJ databases">
        <authorList>
            <person name="Gilroy R."/>
        </authorList>
    </citation>
    <scope>NUCLEOTIDE SEQUENCE</scope>
    <source>
        <strain evidence="4">CHK183-5548</strain>
    </source>
</reference>
<dbReference type="Pfam" id="PF00596">
    <property type="entry name" value="Aldolase_II"/>
    <property type="match status" value="1"/>
</dbReference>
<dbReference type="PANTHER" id="PTHR22789:SF0">
    <property type="entry name" value="3-OXO-TETRONATE 4-PHOSPHATE DECARBOXYLASE-RELATED"/>
    <property type="match status" value="1"/>
</dbReference>
<keyword evidence="1" id="KW-0479">Metal-binding</keyword>
<evidence type="ECO:0000313" key="5">
    <source>
        <dbReference type="Proteomes" id="UP000823883"/>
    </source>
</evidence>
<comment type="caution">
    <text evidence="4">The sequence shown here is derived from an EMBL/GenBank/DDBJ whole genome shotgun (WGS) entry which is preliminary data.</text>
</comment>
<gene>
    <name evidence="4" type="ORF">IAA04_11900</name>
</gene>
<dbReference type="InterPro" id="IPR036409">
    <property type="entry name" value="Aldolase_II/adducin_N_sf"/>
</dbReference>
<organism evidence="4 5">
    <name type="scientific">Candidatus Lachnoclostridium pullistercoris</name>
    <dbReference type="NCBI Taxonomy" id="2838632"/>
    <lineage>
        <taxon>Bacteria</taxon>
        <taxon>Bacillati</taxon>
        <taxon>Bacillota</taxon>
        <taxon>Clostridia</taxon>
        <taxon>Lachnospirales</taxon>
        <taxon>Lachnospiraceae</taxon>
    </lineage>
</organism>
<dbReference type="Gene3D" id="3.40.225.10">
    <property type="entry name" value="Class II aldolase/adducin N-terminal domain"/>
    <property type="match status" value="1"/>
</dbReference>
<dbReference type="GO" id="GO:0046872">
    <property type="term" value="F:metal ion binding"/>
    <property type="evidence" value="ECO:0007669"/>
    <property type="project" value="UniProtKB-KW"/>
</dbReference>
<sequence>MDIKEELLEMAKLSYREGLFAGTSGNLSLYDRMAGIMYITPSSVAYETMKAEDIVKMTLDGEVLEGDKIPSSEWRMHGEIYRCKPEVNAVVHTHSPYATSFAVTHQTVPVILIEMVPFLGGEVEVADFALPGTVEVGTEAVKKLNGKHACLLANHGVLAVGANLDQAHIRAVYVEDAAKIYSLALSSGDVKVIEQKHVEQMKGRR</sequence>
<dbReference type="InterPro" id="IPR001303">
    <property type="entry name" value="Aldolase_II/adducin_N"/>
</dbReference>
<accession>A0A9D2PFX3</accession>
<dbReference type="GO" id="GO:0019323">
    <property type="term" value="P:pentose catabolic process"/>
    <property type="evidence" value="ECO:0007669"/>
    <property type="project" value="TreeGrafter"/>
</dbReference>
<name>A0A9D2PFX3_9FIRM</name>
<evidence type="ECO:0000259" key="3">
    <source>
        <dbReference type="SMART" id="SM01007"/>
    </source>
</evidence>
<feature type="domain" description="Class II aldolase/adducin N-terminal" evidence="3">
    <location>
        <begin position="5"/>
        <end position="182"/>
    </location>
</feature>
<dbReference type="InterPro" id="IPR050197">
    <property type="entry name" value="Aldolase_class_II_sugar_metab"/>
</dbReference>
<dbReference type="EMBL" id="DWWL01000077">
    <property type="protein sequence ID" value="HJC48740.1"/>
    <property type="molecule type" value="Genomic_DNA"/>
</dbReference>
<protein>
    <submittedName>
        <fullName evidence="4">Class II aldolase/adducin family protein</fullName>
    </submittedName>
</protein>
<keyword evidence="2" id="KW-0456">Lyase</keyword>
<dbReference type="AlphaFoldDB" id="A0A9D2PFX3"/>
<evidence type="ECO:0000256" key="2">
    <source>
        <dbReference type="ARBA" id="ARBA00023239"/>
    </source>
</evidence>
<evidence type="ECO:0000313" key="4">
    <source>
        <dbReference type="EMBL" id="HJC48740.1"/>
    </source>
</evidence>
<dbReference type="SUPFAM" id="SSF53639">
    <property type="entry name" value="AraD/HMP-PK domain-like"/>
    <property type="match status" value="1"/>
</dbReference>
<dbReference type="Proteomes" id="UP000823883">
    <property type="component" value="Unassembled WGS sequence"/>
</dbReference>